<gene>
    <name evidence="6" type="primary">SPATA5</name>
    <name evidence="6" type="ORF">TNCT_552171</name>
</gene>
<dbReference type="SUPFAM" id="SSF52540">
    <property type="entry name" value="P-loop containing nucleoside triphosphate hydrolases"/>
    <property type="match status" value="2"/>
</dbReference>
<evidence type="ECO:0000256" key="1">
    <source>
        <dbReference type="ARBA" id="ARBA00022737"/>
    </source>
</evidence>
<name>A0A8X6L5A8_TRICU</name>
<dbReference type="GO" id="GO:0005524">
    <property type="term" value="F:ATP binding"/>
    <property type="evidence" value="ECO:0007669"/>
    <property type="project" value="UniProtKB-KW"/>
</dbReference>
<evidence type="ECO:0000313" key="6">
    <source>
        <dbReference type="EMBL" id="GFQ96036.1"/>
    </source>
</evidence>
<evidence type="ECO:0000256" key="2">
    <source>
        <dbReference type="ARBA" id="ARBA00022741"/>
    </source>
</evidence>
<feature type="compositionally biased region" description="Polar residues" evidence="4">
    <location>
        <begin position="13"/>
        <end position="22"/>
    </location>
</feature>
<dbReference type="SMART" id="SM00382">
    <property type="entry name" value="AAA"/>
    <property type="match status" value="2"/>
</dbReference>
<sequence>MKPKKGKKKRTPCSDSSDLSNTSEVTDESLLVDKLQNTDQMISQHFTVIHDDKHVESKRIFSRNIIFIHPSVFEVCKHPKYVFIKGLENFALCVPVPLKSIKRSTILFPKVNLGFKQDELVSLHPYTEKIKNANEVTINFDGKITADEDLKQNILIALMEKRFFYAGLKIKEGYLPEFCITKISSEEPNLQNISNLDITDSWSNSASYCDPSFSLNESSTEKVLPYDRNKSFSNRKIDQSSSNVESMFSFLNINETKESFSDNSIILCDAENQCSEFQMPVFFTTFHKTCITIELDESEKTSTFQYLPQVGGLKKEQKQLKLFINVFLGINCSKGINKAGTMKLVLMLLGPPGIGKTSMLEVIHNEYSEYIEEIKWTSLYAKSSSESQRELQQIFQKVNKREECIILIDDFQYLCPKTSDVESRSISRALSCFIENCITEKIVIVATANNADYDDTVLRGSNTIVKEINCQLPDMIDREDILSKLLSTRQNNLLEEEVKYIAEYSEGFTGRDLENTLDAAEIIQIFNSVSSSCENKKQITFWAVKQALKRKKPSIVKSDMKIKEVKWSDIGGMKNVKDTLLDIVEGPRKHPELYKKYGITPSKGILLYGPPGCSKTMIAKALATECKFNFISKNVSDIHNKYVGESEKAVHDLFVLARAKSPCIIFLDEIDALAPGRGSSGGTGVEERIVNAFLQEMDGIEELQNVIILAATNRPDRLDEAFIRNGRINHFIYIPLPDIDTREDIFRLRMKNRAVCDGFDYKYLASKTEGYTGAEIVNVCNEAAFQLITEDMECKSPVFTLQHMNNALKSIFPRTTNEMLNFYQKFHAKYGSRSFSNKGDN</sequence>
<evidence type="ECO:0000259" key="5">
    <source>
        <dbReference type="SMART" id="SM00382"/>
    </source>
</evidence>
<dbReference type="Proteomes" id="UP000887116">
    <property type="component" value="Unassembled WGS sequence"/>
</dbReference>
<evidence type="ECO:0000313" key="7">
    <source>
        <dbReference type="Proteomes" id="UP000887116"/>
    </source>
</evidence>
<dbReference type="Pfam" id="PF00004">
    <property type="entry name" value="AAA"/>
    <property type="match status" value="2"/>
</dbReference>
<dbReference type="Pfam" id="PF17862">
    <property type="entry name" value="AAA_lid_3"/>
    <property type="match status" value="1"/>
</dbReference>
<feature type="domain" description="AAA+ ATPase" evidence="5">
    <location>
        <begin position="342"/>
        <end position="469"/>
    </location>
</feature>
<dbReference type="InterPro" id="IPR050168">
    <property type="entry name" value="AAA_ATPase_domain"/>
</dbReference>
<proteinExistence type="predicted"/>
<protein>
    <submittedName>
        <fullName evidence="6">ATPase family protein 2 homolog</fullName>
    </submittedName>
</protein>
<keyword evidence="1" id="KW-0677">Repeat</keyword>
<keyword evidence="7" id="KW-1185">Reference proteome</keyword>
<comment type="caution">
    <text evidence="6">The sequence shown here is derived from an EMBL/GenBank/DDBJ whole genome shotgun (WGS) entry which is preliminary data.</text>
</comment>
<keyword evidence="2" id="KW-0547">Nucleotide-binding</keyword>
<dbReference type="InterPro" id="IPR003959">
    <property type="entry name" value="ATPase_AAA_core"/>
</dbReference>
<reference evidence="6" key="1">
    <citation type="submission" date="2020-07" db="EMBL/GenBank/DDBJ databases">
        <title>Multicomponent nature underlies the extraordinary mechanical properties of spider dragline silk.</title>
        <authorList>
            <person name="Kono N."/>
            <person name="Nakamura H."/>
            <person name="Mori M."/>
            <person name="Yoshida Y."/>
            <person name="Ohtoshi R."/>
            <person name="Malay A.D."/>
            <person name="Moran D.A.P."/>
            <person name="Tomita M."/>
            <person name="Numata K."/>
            <person name="Arakawa K."/>
        </authorList>
    </citation>
    <scope>NUCLEOTIDE SEQUENCE</scope>
</reference>
<dbReference type="InterPro" id="IPR003593">
    <property type="entry name" value="AAA+_ATPase"/>
</dbReference>
<dbReference type="Gene3D" id="3.40.50.300">
    <property type="entry name" value="P-loop containing nucleotide triphosphate hydrolases"/>
    <property type="match status" value="2"/>
</dbReference>
<accession>A0A8X6L5A8</accession>
<dbReference type="EMBL" id="BMAO01014610">
    <property type="protein sequence ID" value="GFQ96036.1"/>
    <property type="molecule type" value="Genomic_DNA"/>
</dbReference>
<dbReference type="GO" id="GO:0005737">
    <property type="term" value="C:cytoplasm"/>
    <property type="evidence" value="ECO:0007669"/>
    <property type="project" value="TreeGrafter"/>
</dbReference>
<feature type="compositionally biased region" description="Basic residues" evidence="4">
    <location>
        <begin position="1"/>
        <end position="11"/>
    </location>
</feature>
<dbReference type="OrthoDB" id="27435at2759"/>
<dbReference type="InterPro" id="IPR041569">
    <property type="entry name" value="AAA_lid_3"/>
</dbReference>
<keyword evidence="3" id="KW-0067">ATP-binding</keyword>
<dbReference type="FunFam" id="3.40.50.300:FF:000018">
    <property type="entry name" value="Cell division control 48"/>
    <property type="match status" value="1"/>
</dbReference>
<dbReference type="Gene3D" id="1.10.8.60">
    <property type="match status" value="2"/>
</dbReference>
<dbReference type="InterPro" id="IPR003960">
    <property type="entry name" value="ATPase_AAA_CS"/>
</dbReference>
<feature type="domain" description="AAA+ ATPase" evidence="5">
    <location>
        <begin position="601"/>
        <end position="738"/>
    </location>
</feature>
<evidence type="ECO:0000256" key="3">
    <source>
        <dbReference type="ARBA" id="ARBA00022840"/>
    </source>
</evidence>
<dbReference type="PANTHER" id="PTHR23077">
    <property type="entry name" value="AAA-FAMILY ATPASE"/>
    <property type="match status" value="1"/>
</dbReference>
<dbReference type="PANTHER" id="PTHR23077:SF27">
    <property type="entry name" value="ATPASE FAMILY GENE 2 PROTEIN HOMOLOG A"/>
    <property type="match status" value="1"/>
</dbReference>
<dbReference type="InterPro" id="IPR027417">
    <property type="entry name" value="P-loop_NTPase"/>
</dbReference>
<feature type="region of interest" description="Disordered" evidence="4">
    <location>
        <begin position="1"/>
        <end position="22"/>
    </location>
</feature>
<evidence type="ECO:0000256" key="4">
    <source>
        <dbReference type="SAM" id="MobiDB-lite"/>
    </source>
</evidence>
<dbReference type="PROSITE" id="PS00674">
    <property type="entry name" value="AAA"/>
    <property type="match status" value="1"/>
</dbReference>
<dbReference type="AlphaFoldDB" id="A0A8X6L5A8"/>
<organism evidence="6 7">
    <name type="scientific">Trichonephila clavata</name>
    <name type="common">Joro spider</name>
    <name type="synonym">Nephila clavata</name>
    <dbReference type="NCBI Taxonomy" id="2740835"/>
    <lineage>
        <taxon>Eukaryota</taxon>
        <taxon>Metazoa</taxon>
        <taxon>Ecdysozoa</taxon>
        <taxon>Arthropoda</taxon>
        <taxon>Chelicerata</taxon>
        <taxon>Arachnida</taxon>
        <taxon>Araneae</taxon>
        <taxon>Araneomorphae</taxon>
        <taxon>Entelegynae</taxon>
        <taxon>Araneoidea</taxon>
        <taxon>Nephilidae</taxon>
        <taxon>Trichonephila</taxon>
    </lineage>
</organism>
<dbReference type="GO" id="GO:0016887">
    <property type="term" value="F:ATP hydrolysis activity"/>
    <property type="evidence" value="ECO:0007669"/>
    <property type="project" value="InterPro"/>
</dbReference>